<dbReference type="InterPro" id="IPR050319">
    <property type="entry name" value="ABC_transp_ATP-bind"/>
</dbReference>
<dbReference type="Pfam" id="PF00005">
    <property type="entry name" value="ABC_tran"/>
    <property type="match status" value="2"/>
</dbReference>
<evidence type="ECO:0000313" key="6">
    <source>
        <dbReference type="EMBL" id="MBT0769969.1"/>
    </source>
</evidence>
<name>A0ABS5TFU9_9ACTN</name>
<gene>
    <name evidence="6" type="ORF">KIH74_13610</name>
</gene>
<dbReference type="InterPro" id="IPR017871">
    <property type="entry name" value="ABC_transporter-like_CS"/>
</dbReference>
<keyword evidence="2" id="KW-0813">Transport</keyword>
<evidence type="ECO:0000256" key="3">
    <source>
        <dbReference type="ARBA" id="ARBA00022741"/>
    </source>
</evidence>
<reference evidence="6 7" key="1">
    <citation type="submission" date="2021-05" db="EMBL/GenBank/DDBJ databases">
        <title>Kineosporia and Streptomyces sp. nov. two new marine actinobacteria isolated from Coral.</title>
        <authorList>
            <person name="Buangrab K."/>
            <person name="Sutthacheep M."/>
            <person name="Yeemin T."/>
            <person name="Harunari E."/>
            <person name="Igarashi Y."/>
            <person name="Kanchanasin P."/>
            <person name="Tanasupawat S."/>
            <person name="Phongsopitanun W."/>
        </authorList>
    </citation>
    <scope>NUCLEOTIDE SEQUENCE [LARGE SCALE GENOMIC DNA]</scope>
    <source>
        <strain evidence="6 7">J2-2</strain>
    </source>
</reference>
<keyword evidence="4 6" id="KW-0067">ATP-binding</keyword>
<dbReference type="PROSITE" id="PS00211">
    <property type="entry name" value="ABC_TRANSPORTER_1"/>
    <property type="match status" value="2"/>
</dbReference>
<dbReference type="RefSeq" id="WP_214156268.1">
    <property type="nucleotide sequence ID" value="NZ_JAHBAY010000005.1"/>
</dbReference>
<dbReference type="Proteomes" id="UP001197247">
    <property type="component" value="Unassembled WGS sequence"/>
</dbReference>
<dbReference type="InterPro" id="IPR003593">
    <property type="entry name" value="AAA+_ATPase"/>
</dbReference>
<protein>
    <submittedName>
        <fullName evidence="6">ABC transporter ATP-binding protein</fullName>
    </submittedName>
</protein>
<sequence length="543" mass="57313">MVSPLLEIRDLAVSYRTRSGPVPAVDGVSLTVAPGEIVAVVGESGSGKSTTAHAVVRLLAGNATVDRGEILFGGQHLENAPPRVLRTVRGAGIGLVPQDPAVSLNPVKRIGEQVAEVLRLHGLANRRDAAARAIGILDRAGLPDAATRARQYPHELSGGMRQRVLIAIAVAADPKLIIADEPTSALDVTVQKVILDHLQHLVAASGAAVLLVTHDLAVAADRSDRLVVMSGGRVVETGPTAAVLADPRHAYTKKLLASVPSSRPVPAGKAAGRVTGSPLVEVSGLTKVFPLPRTAAGPAAVKAVDDVGFHIGRGETLALVGESGSGKSTTGRLVLRLAEATSGTIRFDGEDITRSGPAATRQLRRRAQLIYQNPYASLDPRFTVAETIEEPLRVFRVGDRASRQARVHDLLDRVALPGALARRRPAELSGGQRQRVAIARALALSPGLVVCDEPVSALDVSVQAQVLELLVQLQADTGVAYLFISHDLAVVRRIAHRVAVMRHGRIVETGTTHDLFTDPQHDYTRELLAAIPGRTLTEEGARP</sequence>
<dbReference type="PROSITE" id="PS50893">
    <property type="entry name" value="ABC_TRANSPORTER_2"/>
    <property type="match status" value="2"/>
</dbReference>
<organism evidence="6 7">
    <name type="scientific">Kineosporia corallincola</name>
    <dbReference type="NCBI Taxonomy" id="2835133"/>
    <lineage>
        <taxon>Bacteria</taxon>
        <taxon>Bacillati</taxon>
        <taxon>Actinomycetota</taxon>
        <taxon>Actinomycetes</taxon>
        <taxon>Kineosporiales</taxon>
        <taxon>Kineosporiaceae</taxon>
        <taxon>Kineosporia</taxon>
    </lineage>
</organism>
<dbReference type="NCBIfam" id="NF008453">
    <property type="entry name" value="PRK11308.1"/>
    <property type="match status" value="2"/>
</dbReference>
<dbReference type="InterPro" id="IPR027417">
    <property type="entry name" value="P-loop_NTPase"/>
</dbReference>
<evidence type="ECO:0000256" key="2">
    <source>
        <dbReference type="ARBA" id="ARBA00022448"/>
    </source>
</evidence>
<dbReference type="NCBIfam" id="NF007739">
    <property type="entry name" value="PRK10419.1"/>
    <property type="match status" value="2"/>
</dbReference>
<keyword evidence="3" id="KW-0547">Nucleotide-binding</keyword>
<evidence type="ECO:0000313" key="7">
    <source>
        <dbReference type="Proteomes" id="UP001197247"/>
    </source>
</evidence>
<comment type="caution">
    <text evidence="6">The sequence shown here is derived from an EMBL/GenBank/DDBJ whole genome shotgun (WGS) entry which is preliminary data.</text>
</comment>
<proteinExistence type="inferred from homology"/>
<feature type="domain" description="ABC transporter" evidence="5">
    <location>
        <begin position="6"/>
        <end position="256"/>
    </location>
</feature>
<comment type="similarity">
    <text evidence="1">Belongs to the ABC transporter superfamily.</text>
</comment>
<dbReference type="EMBL" id="JAHBAY010000005">
    <property type="protein sequence ID" value="MBT0769969.1"/>
    <property type="molecule type" value="Genomic_DNA"/>
</dbReference>
<dbReference type="Gene3D" id="3.40.50.300">
    <property type="entry name" value="P-loop containing nucleotide triphosphate hydrolases"/>
    <property type="match status" value="2"/>
</dbReference>
<dbReference type="CDD" id="cd03257">
    <property type="entry name" value="ABC_NikE_OppD_transporters"/>
    <property type="match status" value="2"/>
</dbReference>
<dbReference type="SUPFAM" id="SSF52540">
    <property type="entry name" value="P-loop containing nucleoside triphosphate hydrolases"/>
    <property type="match status" value="2"/>
</dbReference>
<dbReference type="InterPro" id="IPR013563">
    <property type="entry name" value="Oligopep_ABC_C"/>
</dbReference>
<keyword evidence="7" id="KW-1185">Reference proteome</keyword>
<dbReference type="InterPro" id="IPR003439">
    <property type="entry name" value="ABC_transporter-like_ATP-bd"/>
</dbReference>
<dbReference type="GO" id="GO:0005524">
    <property type="term" value="F:ATP binding"/>
    <property type="evidence" value="ECO:0007669"/>
    <property type="project" value="UniProtKB-KW"/>
</dbReference>
<evidence type="ECO:0000256" key="1">
    <source>
        <dbReference type="ARBA" id="ARBA00005417"/>
    </source>
</evidence>
<accession>A0ABS5TFU9</accession>
<dbReference type="Pfam" id="PF08352">
    <property type="entry name" value="oligo_HPY"/>
    <property type="match status" value="2"/>
</dbReference>
<feature type="domain" description="ABC transporter" evidence="5">
    <location>
        <begin position="280"/>
        <end position="528"/>
    </location>
</feature>
<evidence type="ECO:0000259" key="5">
    <source>
        <dbReference type="PROSITE" id="PS50893"/>
    </source>
</evidence>
<dbReference type="PANTHER" id="PTHR43776">
    <property type="entry name" value="TRANSPORT ATP-BINDING PROTEIN"/>
    <property type="match status" value="1"/>
</dbReference>
<dbReference type="SMART" id="SM00382">
    <property type="entry name" value="AAA"/>
    <property type="match status" value="2"/>
</dbReference>
<dbReference type="PANTHER" id="PTHR43776:SF7">
    <property type="entry name" value="D,D-DIPEPTIDE TRANSPORT ATP-BINDING PROTEIN DDPF-RELATED"/>
    <property type="match status" value="1"/>
</dbReference>
<evidence type="ECO:0000256" key="4">
    <source>
        <dbReference type="ARBA" id="ARBA00022840"/>
    </source>
</evidence>